<comment type="similarity">
    <text evidence="2">Belongs to the fgaFS/easG family.</text>
</comment>
<comment type="pathway">
    <text evidence="1">Alkaloid biosynthesis; ergot alkaloid biosynthesis.</text>
</comment>
<evidence type="ECO:0000259" key="5">
    <source>
        <dbReference type="Pfam" id="PF05368"/>
    </source>
</evidence>
<keyword evidence="4" id="KW-0560">Oxidoreductase</keyword>
<sequence>MAILLTGGTGKTGKPISQLLHKAGHSVYVASRSGTAPEPLKGVKFDWNDAKTHEAPFTAASAANESITAVYIICPHIMGDPKDVIKIVQPFIDLAVTKGVKRFVLMSASGAPKGSTGQGLVHEYLEKIGVDYCSLRPTLFMENFVENFPGVPIRTENAVRSAAGDARMPFVAVEDIAEAAVEALTTEKIVHRDLLVGGPELLNFQEVAAIFTEVLGREILYKKFTADEYTKFLAGMGLPEGLAKFLVAMDVAFSTGVEERRFQAENKHTGHVTLKAFVQAHRQAWNAGA</sequence>
<keyword evidence="3" id="KW-0017">Alkaloid metabolism</keyword>
<evidence type="ECO:0000313" key="7">
    <source>
        <dbReference type="Proteomes" id="UP001556367"/>
    </source>
</evidence>
<dbReference type="PANTHER" id="PTHR43162:SF1">
    <property type="entry name" value="PRESTALK A DIFFERENTIATION PROTEIN A"/>
    <property type="match status" value="1"/>
</dbReference>
<accession>A0ABR3IY79</accession>
<reference evidence="7" key="1">
    <citation type="submission" date="2024-06" db="EMBL/GenBank/DDBJ databases">
        <title>Multi-omics analyses provide insights into the biosynthesis of the anticancer antibiotic pleurotin in Hohenbuehelia grisea.</title>
        <authorList>
            <person name="Weaver J.A."/>
            <person name="Alberti F."/>
        </authorList>
    </citation>
    <scope>NUCLEOTIDE SEQUENCE [LARGE SCALE GENOMIC DNA]</scope>
    <source>
        <strain evidence="7">T-177</strain>
    </source>
</reference>
<dbReference type="InterPro" id="IPR008030">
    <property type="entry name" value="NmrA-like"/>
</dbReference>
<evidence type="ECO:0000256" key="4">
    <source>
        <dbReference type="ARBA" id="ARBA00023002"/>
    </source>
</evidence>
<name>A0ABR3IY79_9AGAR</name>
<evidence type="ECO:0000313" key="6">
    <source>
        <dbReference type="EMBL" id="KAL0948070.1"/>
    </source>
</evidence>
<feature type="domain" description="NmrA-like" evidence="5">
    <location>
        <begin position="3"/>
        <end position="253"/>
    </location>
</feature>
<dbReference type="PANTHER" id="PTHR43162">
    <property type="match status" value="1"/>
</dbReference>
<dbReference type="Pfam" id="PF05368">
    <property type="entry name" value="NmrA"/>
    <property type="match status" value="1"/>
</dbReference>
<dbReference type="InterPro" id="IPR051604">
    <property type="entry name" value="Ergot_Alk_Oxidoreductase"/>
</dbReference>
<dbReference type="SUPFAM" id="SSF51735">
    <property type="entry name" value="NAD(P)-binding Rossmann-fold domains"/>
    <property type="match status" value="1"/>
</dbReference>
<dbReference type="Gene3D" id="3.40.50.720">
    <property type="entry name" value="NAD(P)-binding Rossmann-like Domain"/>
    <property type="match status" value="1"/>
</dbReference>
<dbReference type="Proteomes" id="UP001556367">
    <property type="component" value="Unassembled WGS sequence"/>
</dbReference>
<keyword evidence="7" id="KW-1185">Reference proteome</keyword>
<evidence type="ECO:0000256" key="1">
    <source>
        <dbReference type="ARBA" id="ARBA00005107"/>
    </source>
</evidence>
<evidence type="ECO:0000256" key="2">
    <source>
        <dbReference type="ARBA" id="ARBA00005372"/>
    </source>
</evidence>
<organism evidence="6 7">
    <name type="scientific">Hohenbuehelia grisea</name>
    <dbReference type="NCBI Taxonomy" id="104357"/>
    <lineage>
        <taxon>Eukaryota</taxon>
        <taxon>Fungi</taxon>
        <taxon>Dikarya</taxon>
        <taxon>Basidiomycota</taxon>
        <taxon>Agaricomycotina</taxon>
        <taxon>Agaricomycetes</taxon>
        <taxon>Agaricomycetidae</taxon>
        <taxon>Agaricales</taxon>
        <taxon>Pleurotineae</taxon>
        <taxon>Pleurotaceae</taxon>
        <taxon>Hohenbuehelia</taxon>
    </lineage>
</organism>
<dbReference type="NCBIfam" id="TIGR03649">
    <property type="entry name" value="ergot_EASG"/>
    <property type="match status" value="1"/>
</dbReference>
<gene>
    <name evidence="6" type="ORF">HGRIS_010694</name>
</gene>
<dbReference type="Gene3D" id="3.90.25.10">
    <property type="entry name" value="UDP-galactose 4-epimerase, domain 1"/>
    <property type="match status" value="1"/>
</dbReference>
<dbReference type="InterPro" id="IPR019901">
    <property type="entry name" value="Ergot_alkaloid_biosynthesis"/>
</dbReference>
<protein>
    <recommendedName>
        <fullName evidence="5">NmrA-like domain-containing protein</fullName>
    </recommendedName>
</protein>
<proteinExistence type="inferred from homology"/>
<comment type="caution">
    <text evidence="6">The sequence shown here is derived from an EMBL/GenBank/DDBJ whole genome shotgun (WGS) entry which is preliminary data.</text>
</comment>
<dbReference type="InterPro" id="IPR036291">
    <property type="entry name" value="NAD(P)-bd_dom_sf"/>
</dbReference>
<evidence type="ECO:0000256" key="3">
    <source>
        <dbReference type="ARBA" id="ARBA00022589"/>
    </source>
</evidence>
<dbReference type="EMBL" id="JASNQZ010000014">
    <property type="protein sequence ID" value="KAL0948070.1"/>
    <property type="molecule type" value="Genomic_DNA"/>
</dbReference>